<feature type="region of interest" description="Disordered" evidence="1">
    <location>
        <begin position="186"/>
        <end position="214"/>
    </location>
</feature>
<evidence type="ECO:0000313" key="2">
    <source>
        <dbReference type="EMBL" id="CAB0042741.1"/>
    </source>
</evidence>
<protein>
    <submittedName>
        <fullName evidence="2">Uncharacterized protein</fullName>
    </submittedName>
</protein>
<feature type="region of interest" description="Disordered" evidence="1">
    <location>
        <begin position="110"/>
        <end position="129"/>
    </location>
</feature>
<keyword evidence="3" id="KW-1185">Reference proteome</keyword>
<sequence>MFTNKREEGNEGGRPFRRPSAGRSQVRRVWYIFCSKELLEETRRCSSFKTLIIYTSRGSRNGVQEQFEPRNGASREYIQKRFSIDMRRSVREKYDVFFYLSCFVTGTERRASSRPPSMTRTSTCTSRTAMRSSPPTECERCTSSARCCASATTPFCRTTSPSTCGPSAATPTGPRCRSISCWRASIRPPRRPDGTTRCPGGPYPRTTRASSATT</sequence>
<proteinExistence type="predicted"/>
<dbReference type="EMBL" id="CADCXV010001216">
    <property type="protein sequence ID" value="CAB0042741.1"/>
    <property type="molecule type" value="Genomic_DNA"/>
</dbReference>
<dbReference type="AlphaFoldDB" id="A0A6H5J1V2"/>
<name>A0A6H5J1V2_9HYME</name>
<dbReference type="Proteomes" id="UP000479190">
    <property type="component" value="Unassembled WGS sequence"/>
</dbReference>
<evidence type="ECO:0000313" key="3">
    <source>
        <dbReference type="Proteomes" id="UP000479190"/>
    </source>
</evidence>
<feature type="compositionally biased region" description="Basic and acidic residues" evidence="1">
    <location>
        <begin position="1"/>
        <end position="11"/>
    </location>
</feature>
<gene>
    <name evidence="2" type="ORF">TBRA_LOCUS14345</name>
</gene>
<feature type="compositionally biased region" description="Low complexity" evidence="1">
    <location>
        <begin position="113"/>
        <end position="129"/>
    </location>
</feature>
<organism evidence="2 3">
    <name type="scientific">Trichogramma brassicae</name>
    <dbReference type="NCBI Taxonomy" id="86971"/>
    <lineage>
        <taxon>Eukaryota</taxon>
        <taxon>Metazoa</taxon>
        <taxon>Ecdysozoa</taxon>
        <taxon>Arthropoda</taxon>
        <taxon>Hexapoda</taxon>
        <taxon>Insecta</taxon>
        <taxon>Pterygota</taxon>
        <taxon>Neoptera</taxon>
        <taxon>Endopterygota</taxon>
        <taxon>Hymenoptera</taxon>
        <taxon>Apocrita</taxon>
        <taxon>Proctotrupomorpha</taxon>
        <taxon>Chalcidoidea</taxon>
        <taxon>Trichogrammatidae</taxon>
        <taxon>Trichogramma</taxon>
    </lineage>
</organism>
<reference evidence="2 3" key="1">
    <citation type="submission" date="2020-02" db="EMBL/GenBank/DDBJ databases">
        <authorList>
            <person name="Ferguson B K."/>
        </authorList>
    </citation>
    <scope>NUCLEOTIDE SEQUENCE [LARGE SCALE GENOMIC DNA]</scope>
</reference>
<evidence type="ECO:0000256" key="1">
    <source>
        <dbReference type="SAM" id="MobiDB-lite"/>
    </source>
</evidence>
<feature type="region of interest" description="Disordered" evidence="1">
    <location>
        <begin position="1"/>
        <end position="20"/>
    </location>
</feature>
<accession>A0A6H5J1V2</accession>